<organism evidence="8 9">
    <name type="scientific">Siccirubricoccus deserti</name>
    <dbReference type="NCBI Taxonomy" id="2013562"/>
    <lineage>
        <taxon>Bacteria</taxon>
        <taxon>Pseudomonadati</taxon>
        <taxon>Pseudomonadota</taxon>
        <taxon>Alphaproteobacteria</taxon>
        <taxon>Acetobacterales</taxon>
        <taxon>Roseomonadaceae</taxon>
        <taxon>Siccirubricoccus</taxon>
    </lineage>
</organism>
<dbReference type="InterPro" id="IPR036388">
    <property type="entry name" value="WH-like_DNA-bd_sf"/>
</dbReference>
<comment type="similarity">
    <text evidence="1">Belongs to the sigma-70 factor family. ECF subfamily.</text>
</comment>
<dbReference type="InterPro" id="IPR014284">
    <property type="entry name" value="RNA_pol_sigma-70_dom"/>
</dbReference>
<dbReference type="SUPFAM" id="SSF88946">
    <property type="entry name" value="Sigma2 domain of RNA polymerase sigma factors"/>
    <property type="match status" value="1"/>
</dbReference>
<keyword evidence="3" id="KW-0731">Sigma factor</keyword>
<dbReference type="Pfam" id="PF04542">
    <property type="entry name" value="Sigma70_r2"/>
    <property type="match status" value="1"/>
</dbReference>
<dbReference type="PANTHER" id="PTHR43133:SF62">
    <property type="entry name" value="RNA POLYMERASE SIGMA FACTOR SIGZ"/>
    <property type="match status" value="1"/>
</dbReference>
<dbReference type="GO" id="GO:0006352">
    <property type="term" value="P:DNA-templated transcription initiation"/>
    <property type="evidence" value="ECO:0007669"/>
    <property type="project" value="InterPro"/>
</dbReference>
<dbReference type="SUPFAM" id="SSF88659">
    <property type="entry name" value="Sigma3 and sigma4 domains of RNA polymerase sigma factors"/>
    <property type="match status" value="1"/>
</dbReference>
<dbReference type="Proteomes" id="UP000600101">
    <property type="component" value="Unassembled WGS sequence"/>
</dbReference>
<dbReference type="Gene3D" id="1.10.10.10">
    <property type="entry name" value="Winged helix-like DNA-binding domain superfamily/Winged helix DNA-binding domain"/>
    <property type="match status" value="1"/>
</dbReference>
<evidence type="ECO:0000313" key="9">
    <source>
        <dbReference type="Proteomes" id="UP000600101"/>
    </source>
</evidence>
<dbReference type="InterPro" id="IPR039425">
    <property type="entry name" value="RNA_pol_sigma-70-like"/>
</dbReference>
<keyword evidence="4" id="KW-0238">DNA-binding</keyword>
<dbReference type="InterPro" id="IPR013325">
    <property type="entry name" value="RNA_pol_sigma_r2"/>
</dbReference>
<keyword evidence="5" id="KW-0804">Transcription</keyword>
<keyword evidence="2" id="KW-0805">Transcription regulation</keyword>
<dbReference type="EMBL" id="JACOMF010000122">
    <property type="protein sequence ID" value="MBC4019124.1"/>
    <property type="molecule type" value="Genomic_DNA"/>
</dbReference>
<comment type="caution">
    <text evidence="8">The sequence shown here is derived from an EMBL/GenBank/DDBJ whole genome shotgun (WGS) entry which is preliminary data.</text>
</comment>
<name>A0A9X0R3N9_9PROT</name>
<dbReference type="CDD" id="cd06171">
    <property type="entry name" value="Sigma70_r4"/>
    <property type="match status" value="1"/>
</dbReference>
<evidence type="ECO:0000256" key="4">
    <source>
        <dbReference type="ARBA" id="ARBA00023125"/>
    </source>
</evidence>
<dbReference type="PANTHER" id="PTHR43133">
    <property type="entry name" value="RNA POLYMERASE ECF-TYPE SIGMA FACTO"/>
    <property type="match status" value="1"/>
</dbReference>
<feature type="domain" description="RNA polymerase sigma-70 region 4" evidence="7">
    <location>
        <begin position="143"/>
        <end position="191"/>
    </location>
</feature>
<evidence type="ECO:0000313" key="8">
    <source>
        <dbReference type="EMBL" id="MBC4019124.1"/>
    </source>
</evidence>
<dbReference type="GO" id="GO:0016987">
    <property type="term" value="F:sigma factor activity"/>
    <property type="evidence" value="ECO:0007669"/>
    <property type="project" value="UniProtKB-KW"/>
</dbReference>
<evidence type="ECO:0000256" key="5">
    <source>
        <dbReference type="ARBA" id="ARBA00023163"/>
    </source>
</evidence>
<evidence type="ECO:0000256" key="2">
    <source>
        <dbReference type="ARBA" id="ARBA00023015"/>
    </source>
</evidence>
<reference evidence="8" key="1">
    <citation type="submission" date="2020-08" db="EMBL/GenBank/DDBJ databases">
        <authorList>
            <person name="Hu Y."/>
            <person name="Nguyen S.V."/>
            <person name="Li F."/>
            <person name="Fanning S."/>
        </authorList>
    </citation>
    <scope>NUCLEOTIDE SEQUENCE</scope>
    <source>
        <strain evidence="8">SYSU D8009</strain>
    </source>
</reference>
<keyword evidence="9" id="KW-1185">Reference proteome</keyword>
<evidence type="ECO:0000259" key="6">
    <source>
        <dbReference type="Pfam" id="PF04542"/>
    </source>
</evidence>
<dbReference type="Pfam" id="PF04545">
    <property type="entry name" value="Sigma70_r4"/>
    <property type="match status" value="1"/>
</dbReference>
<dbReference type="InterPro" id="IPR007630">
    <property type="entry name" value="RNA_pol_sigma70_r4"/>
</dbReference>
<dbReference type="RefSeq" id="WP_186773855.1">
    <property type="nucleotide sequence ID" value="NZ_JACOMF010000122.1"/>
</dbReference>
<dbReference type="NCBIfam" id="TIGR02937">
    <property type="entry name" value="sigma70-ECF"/>
    <property type="match status" value="1"/>
</dbReference>
<dbReference type="AlphaFoldDB" id="A0A9X0R3N9"/>
<evidence type="ECO:0000256" key="1">
    <source>
        <dbReference type="ARBA" id="ARBA00010641"/>
    </source>
</evidence>
<dbReference type="InterPro" id="IPR007627">
    <property type="entry name" value="RNA_pol_sigma70_r2"/>
</dbReference>
<evidence type="ECO:0000259" key="7">
    <source>
        <dbReference type="Pfam" id="PF04545"/>
    </source>
</evidence>
<feature type="domain" description="RNA polymerase sigma-70 region 2" evidence="6">
    <location>
        <begin position="36"/>
        <end position="104"/>
    </location>
</feature>
<dbReference type="Gene3D" id="1.10.1740.10">
    <property type="match status" value="1"/>
</dbReference>
<evidence type="ECO:0000256" key="3">
    <source>
        <dbReference type="ARBA" id="ARBA00023082"/>
    </source>
</evidence>
<dbReference type="GO" id="GO:0003677">
    <property type="term" value="F:DNA binding"/>
    <property type="evidence" value="ECO:0007669"/>
    <property type="project" value="UniProtKB-KW"/>
</dbReference>
<sequence length="202" mass="22320">MTGQPEQEERASVGQDLAARIESLAQKRDRAAFEALFRHFAPRLKTYFLRSGTAGDAEADEMVQETMLLVWRKAALFDRRKAGATTWIFTIARNIRTDARRRSRSSPALLADCSKEMEWMPDPVSGADDLLASAQQEAGLHEAFATLSLAQRQVLDLAYFGERSHSEIANRLGIPLGTVKARLRLALARLRTALGCGGCDEG</sequence>
<dbReference type="InterPro" id="IPR013324">
    <property type="entry name" value="RNA_pol_sigma_r3/r4-like"/>
</dbReference>
<proteinExistence type="inferred from homology"/>
<protein>
    <submittedName>
        <fullName evidence="8">Sigma-70 family RNA polymerase sigma factor</fullName>
    </submittedName>
</protein>
<accession>A0A9X0R3N9</accession>
<gene>
    <name evidence="8" type="ORF">H7965_28220</name>
</gene>